<dbReference type="Pfam" id="PF02667">
    <property type="entry name" value="SCFA_trans"/>
    <property type="match status" value="1"/>
</dbReference>
<evidence type="ECO:0000313" key="3">
    <source>
        <dbReference type="Proteomes" id="UP000198755"/>
    </source>
</evidence>
<dbReference type="InterPro" id="IPR006160">
    <property type="entry name" value="SCFA_transpt_AtoE"/>
</dbReference>
<gene>
    <name evidence="2" type="ORF">SAMN05444581_1265</name>
</gene>
<name>A0A1I4CMX5_9HYPH</name>
<dbReference type="AlphaFoldDB" id="A0A1I4CMX5"/>
<evidence type="ECO:0000256" key="1">
    <source>
        <dbReference type="SAM" id="Phobius"/>
    </source>
</evidence>
<keyword evidence="1" id="KW-0812">Transmembrane</keyword>
<feature type="transmembrane region" description="Helical" evidence="1">
    <location>
        <begin position="15"/>
        <end position="32"/>
    </location>
</feature>
<keyword evidence="3" id="KW-1185">Reference proteome</keyword>
<dbReference type="Proteomes" id="UP000198755">
    <property type="component" value="Unassembled WGS sequence"/>
</dbReference>
<reference evidence="2 3" key="1">
    <citation type="submission" date="2016-10" db="EMBL/GenBank/DDBJ databases">
        <authorList>
            <person name="de Groot N.N."/>
        </authorList>
    </citation>
    <scope>NUCLEOTIDE SEQUENCE [LARGE SCALE GENOMIC DNA]</scope>
    <source>
        <strain evidence="2 3">NE2</strain>
    </source>
</reference>
<protein>
    <submittedName>
        <fullName evidence="2">Short-chain fatty acids transporter</fullName>
    </submittedName>
</protein>
<dbReference type="GO" id="GO:0005886">
    <property type="term" value="C:plasma membrane"/>
    <property type="evidence" value="ECO:0007669"/>
    <property type="project" value="TreeGrafter"/>
</dbReference>
<keyword evidence="1" id="KW-0472">Membrane</keyword>
<dbReference type="STRING" id="1612308.SAMN05444581_1265"/>
<dbReference type="PANTHER" id="PTHR41983">
    <property type="entry name" value="SHORT-CHAIN FATTY ACID TRANSPORTER-RELATED"/>
    <property type="match status" value="1"/>
</dbReference>
<keyword evidence="1" id="KW-1133">Transmembrane helix</keyword>
<evidence type="ECO:0000313" key="2">
    <source>
        <dbReference type="EMBL" id="SFK82624.1"/>
    </source>
</evidence>
<feature type="transmembrane region" description="Helical" evidence="1">
    <location>
        <begin position="39"/>
        <end position="61"/>
    </location>
</feature>
<dbReference type="PANTHER" id="PTHR41983:SF2">
    <property type="entry name" value="SHORT-CHAIN FATTY ACID TRANSPORTER-RELATED"/>
    <property type="match status" value="1"/>
</dbReference>
<dbReference type="EMBL" id="FOSN01000026">
    <property type="protein sequence ID" value="SFK82624.1"/>
    <property type="molecule type" value="Genomic_DNA"/>
</dbReference>
<proteinExistence type="predicted"/>
<accession>A0A1I4CMX5</accession>
<organism evidence="2 3">
    <name type="scientific">Methylocapsa palsarum</name>
    <dbReference type="NCBI Taxonomy" id="1612308"/>
    <lineage>
        <taxon>Bacteria</taxon>
        <taxon>Pseudomonadati</taxon>
        <taxon>Pseudomonadota</taxon>
        <taxon>Alphaproteobacteria</taxon>
        <taxon>Hyphomicrobiales</taxon>
        <taxon>Beijerinckiaceae</taxon>
        <taxon>Methylocapsa</taxon>
    </lineage>
</organism>
<sequence length="73" mass="8247">MHLGWAVQIYNAAEALPNLINPFFMLMLIGVLGIKARDVVGFTIVQLMFHLPLVLLMLWAFSLTLPYRPPVIP</sequence>